<comment type="catalytic activity">
    <reaction evidence="10">
        <text>S-hexadecanoyl-L-cysteinyl-[protein] + H2O = L-cysteinyl-[protein] + hexadecanoate + H(+)</text>
        <dbReference type="Rhea" id="RHEA:19233"/>
        <dbReference type="Rhea" id="RHEA-COMP:10131"/>
        <dbReference type="Rhea" id="RHEA-COMP:11032"/>
        <dbReference type="ChEBI" id="CHEBI:7896"/>
        <dbReference type="ChEBI" id="CHEBI:15377"/>
        <dbReference type="ChEBI" id="CHEBI:15378"/>
        <dbReference type="ChEBI" id="CHEBI:29950"/>
        <dbReference type="ChEBI" id="CHEBI:74151"/>
        <dbReference type="EC" id="3.1.2.22"/>
    </reaction>
    <physiologicalReaction direction="left-to-right" evidence="10">
        <dbReference type="Rhea" id="RHEA:19234"/>
    </physiologicalReaction>
</comment>
<evidence type="ECO:0000256" key="4">
    <source>
        <dbReference type="ARBA" id="ARBA00039132"/>
    </source>
</evidence>
<dbReference type="SUPFAM" id="SSF53474">
    <property type="entry name" value="alpha/beta-Hydrolases"/>
    <property type="match status" value="1"/>
</dbReference>
<evidence type="ECO:0000256" key="5">
    <source>
        <dbReference type="ARBA" id="ARBA00039314"/>
    </source>
</evidence>
<protein>
    <recommendedName>
        <fullName evidence="5">Palmitoyl-protein thioesterase ABHD10, mitochondrial</fullName>
        <ecNumber evidence="4">3.1.1.93</ecNumber>
        <ecNumber evidence="1">3.1.2.22</ecNumber>
    </recommendedName>
    <alternativeName>
        <fullName evidence="7">Acyl-protein thioesterase ABHD10</fullName>
    </alternativeName>
    <alternativeName>
        <fullName evidence="8">Alpha/beta hydrolase domain-containing protein 10</fullName>
    </alternativeName>
    <alternativeName>
        <fullName evidence="6">Mycophenolic acid acyl-glucuronide esterase, mitochondrial</fullName>
    </alternativeName>
</protein>
<evidence type="ECO:0000256" key="9">
    <source>
        <dbReference type="ARBA" id="ARBA00046047"/>
    </source>
</evidence>
<comment type="catalytic activity">
    <reaction evidence="11">
        <text>mycophenolic acid O-acyl-beta-D-glucuronide + H2O = mycophenolate + D-glucuronate + H(+)</text>
        <dbReference type="Rhea" id="RHEA:34179"/>
        <dbReference type="ChEBI" id="CHEBI:15377"/>
        <dbReference type="ChEBI" id="CHEBI:15378"/>
        <dbReference type="ChEBI" id="CHEBI:58720"/>
        <dbReference type="ChEBI" id="CHEBI:62932"/>
        <dbReference type="ChEBI" id="CHEBI:66982"/>
        <dbReference type="EC" id="3.1.1.93"/>
    </reaction>
    <physiologicalReaction direction="left-to-right" evidence="11">
        <dbReference type="Rhea" id="RHEA:34180"/>
    </physiologicalReaction>
</comment>
<dbReference type="GO" id="GO:0008474">
    <property type="term" value="F:palmitoyl-(protein) hydrolase activity"/>
    <property type="evidence" value="ECO:0007669"/>
    <property type="project" value="UniProtKB-EC"/>
</dbReference>
<reference evidence="13 14" key="1">
    <citation type="submission" date="2015-03" db="EMBL/GenBank/DDBJ databases">
        <title>Genome sequencing of Methylobacterium variabile DSM 16961.</title>
        <authorList>
            <person name="Chaudhry V."/>
            <person name="Patil P.B."/>
        </authorList>
    </citation>
    <scope>NUCLEOTIDE SEQUENCE [LARGE SCALE GENOMIC DNA]</scope>
    <source>
        <strain evidence="13 14">DSM 16961</strain>
    </source>
</reference>
<evidence type="ECO:0000256" key="3">
    <source>
        <dbReference type="ARBA" id="ARBA00022946"/>
    </source>
</evidence>
<dbReference type="Pfam" id="PF12697">
    <property type="entry name" value="Abhydrolase_6"/>
    <property type="match status" value="1"/>
</dbReference>
<evidence type="ECO:0000259" key="12">
    <source>
        <dbReference type="Pfam" id="PF12697"/>
    </source>
</evidence>
<dbReference type="GO" id="GO:0102390">
    <property type="term" value="F:mycophenolic acid acyl-glucuronide esterase activity"/>
    <property type="evidence" value="ECO:0007669"/>
    <property type="project" value="UniProtKB-EC"/>
</dbReference>
<evidence type="ECO:0000256" key="10">
    <source>
        <dbReference type="ARBA" id="ARBA00047409"/>
    </source>
</evidence>
<gene>
    <name evidence="13" type="ORF">VQ02_03515</name>
</gene>
<comment type="function">
    <text evidence="9">Acts as an acyl-protein thioesterase that hydrolyzes fatty acids from acylated residues in proteins. Regulates the mitochondrial S-depalmitoylation of the nucleophilic active site residue of peroxiredoxin-5/PRDX5, a key antioxidant protein, therefore modulating mitochondrial antioxidant ability. Also catalyzes the deglucuronidation of mycophenolic acid acyl-glucuronide, an active metabolite of the immunosuppressant drug mycophenolate.</text>
</comment>
<sequence>MDETARRPATMLTVGGRRLATLVRPGAGPPVVWLGGFRSDMRATKAEALDAWAAARGRAFVRFDYAGHGESEGIFADCTISDWLADAEAVVAALAPERPVLVGSSMGGWIALLAARRLRPAGLVLIAPATDFTEALMWEQFPEEIRAQVMRDGVWRRESQYSPEPTPVTRALIEDGRRHLILAQPIDPGCPVHILQGMADPDVPWRHALRLVERLPEAGVVLTLIKEGDHRLSGPTDLDRLVAAVEGIAPPDA</sequence>
<keyword evidence="2 13" id="KW-0378">Hydrolase</keyword>
<accession>A0A0J6T9L9</accession>
<comment type="caution">
    <text evidence="13">The sequence shown here is derived from an EMBL/GenBank/DDBJ whole genome shotgun (WGS) entry which is preliminary data.</text>
</comment>
<dbReference type="EC" id="3.1.2.22" evidence="1"/>
<organism evidence="13 14">
    <name type="scientific">Methylobacterium variabile</name>
    <dbReference type="NCBI Taxonomy" id="298794"/>
    <lineage>
        <taxon>Bacteria</taxon>
        <taxon>Pseudomonadati</taxon>
        <taxon>Pseudomonadota</taxon>
        <taxon>Alphaproteobacteria</taxon>
        <taxon>Hyphomicrobiales</taxon>
        <taxon>Methylobacteriaceae</taxon>
        <taxon>Methylobacterium</taxon>
    </lineage>
</organism>
<dbReference type="InterPro" id="IPR000073">
    <property type="entry name" value="AB_hydrolase_1"/>
</dbReference>
<feature type="domain" description="AB hydrolase-1" evidence="12">
    <location>
        <begin position="51"/>
        <end position="232"/>
    </location>
</feature>
<dbReference type="InterPro" id="IPR029058">
    <property type="entry name" value="AB_hydrolase_fold"/>
</dbReference>
<keyword evidence="3" id="KW-0809">Transit peptide</keyword>
<dbReference type="RefSeq" id="WP_048442776.1">
    <property type="nucleotide sequence ID" value="NZ_LABY01000021.1"/>
</dbReference>
<evidence type="ECO:0000313" key="13">
    <source>
        <dbReference type="EMBL" id="KMO42268.1"/>
    </source>
</evidence>
<evidence type="ECO:0000313" key="14">
    <source>
        <dbReference type="Proteomes" id="UP000035955"/>
    </source>
</evidence>
<dbReference type="PANTHER" id="PTHR16138">
    <property type="entry name" value="MYCOPHENOLIC ACID ACYL-GLUCURONIDE ESTERASE, MITOCHONDRIAL"/>
    <property type="match status" value="1"/>
</dbReference>
<dbReference type="EMBL" id="LABY01000021">
    <property type="protein sequence ID" value="KMO42268.1"/>
    <property type="molecule type" value="Genomic_DNA"/>
</dbReference>
<evidence type="ECO:0000256" key="2">
    <source>
        <dbReference type="ARBA" id="ARBA00022801"/>
    </source>
</evidence>
<dbReference type="Proteomes" id="UP000035955">
    <property type="component" value="Unassembled WGS sequence"/>
</dbReference>
<dbReference type="EC" id="3.1.1.93" evidence="4"/>
<dbReference type="InterPro" id="IPR052382">
    <property type="entry name" value="ABHD10_acyl-thioesterase"/>
</dbReference>
<evidence type="ECO:0000256" key="6">
    <source>
        <dbReference type="ARBA" id="ARBA00041520"/>
    </source>
</evidence>
<dbReference type="PANTHER" id="PTHR16138:SF7">
    <property type="entry name" value="PALMITOYL-PROTEIN THIOESTERASE ABHD10, MITOCHONDRIAL"/>
    <property type="match status" value="1"/>
</dbReference>
<proteinExistence type="predicted"/>
<name>A0A0J6T9L9_9HYPH</name>
<evidence type="ECO:0000256" key="8">
    <source>
        <dbReference type="ARBA" id="ARBA00042704"/>
    </source>
</evidence>
<keyword evidence="14" id="KW-1185">Reference proteome</keyword>
<dbReference type="PATRIC" id="fig|298794.3.peg.3221"/>
<dbReference type="AlphaFoldDB" id="A0A0J6T9L9"/>
<dbReference type="Gene3D" id="3.40.50.1820">
    <property type="entry name" value="alpha/beta hydrolase"/>
    <property type="match status" value="1"/>
</dbReference>
<evidence type="ECO:0000256" key="11">
    <source>
        <dbReference type="ARBA" id="ARBA00047972"/>
    </source>
</evidence>
<dbReference type="OrthoDB" id="9813296at2"/>
<evidence type="ECO:0000256" key="1">
    <source>
        <dbReference type="ARBA" id="ARBA00012423"/>
    </source>
</evidence>
<evidence type="ECO:0000256" key="7">
    <source>
        <dbReference type="ARBA" id="ARBA00042645"/>
    </source>
</evidence>